<dbReference type="GO" id="GO:0016705">
    <property type="term" value="F:oxidoreductase activity, acting on paired donors, with incorporation or reduction of molecular oxygen"/>
    <property type="evidence" value="ECO:0007669"/>
    <property type="project" value="InterPro"/>
</dbReference>
<comment type="caution">
    <text evidence="10">The sequence shown here is derived from an EMBL/GenBank/DDBJ whole genome shotgun (WGS) entry which is preliminary data.</text>
</comment>
<feature type="region of interest" description="Disordered" evidence="9">
    <location>
        <begin position="558"/>
        <end position="688"/>
    </location>
</feature>
<evidence type="ECO:0000256" key="4">
    <source>
        <dbReference type="ARBA" id="ARBA00022617"/>
    </source>
</evidence>
<dbReference type="PRINTS" id="PR00463">
    <property type="entry name" value="EP450I"/>
</dbReference>
<keyword evidence="4" id="KW-0349">Heme</keyword>
<proteinExistence type="inferred from homology"/>
<dbReference type="Pfam" id="PF02992">
    <property type="entry name" value="Transposase_21"/>
    <property type="match status" value="1"/>
</dbReference>
<dbReference type="InterPro" id="IPR004242">
    <property type="entry name" value="Transposase_21"/>
</dbReference>
<dbReference type="InterPro" id="IPR001128">
    <property type="entry name" value="Cyt_P450"/>
</dbReference>
<feature type="non-terminal residue" evidence="10">
    <location>
        <position position="1"/>
    </location>
</feature>
<dbReference type="InterPro" id="IPR036396">
    <property type="entry name" value="Cyt_P450_sf"/>
</dbReference>
<dbReference type="InterPro" id="IPR050364">
    <property type="entry name" value="Cytochrome_P450_fung"/>
</dbReference>
<dbReference type="PANTHER" id="PTHR46300:SF7">
    <property type="entry name" value="P450, PUTATIVE (EUROFUNG)-RELATED"/>
    <property type="match status" value="1"/>
</dbReference>
<dbReference type="GO" id="GO:0005506">
    <property type="term" value="F:iron ion binding"/>
    <property type="evidence" value="ECO:0007669"/>
    <property type="project" value="InterPro"/>
</dbReference>
<sequence>MICTGMIPSPHLPKDLNSFLQPLIDKLVKLAQGVEAVDVVNEEVFALCAHILAVFGDLPAMAKLMEFVGHNGRFPCCLCKIMSILGWTAKNGTHLYCPLHRLDNTGLDPHNLPLQTHQQCLDEGYSVLQAPSDTAHAELATKCGIKGVTLLAQLLSVWIPDLFPVKAMHLLLINLIPQLADLWRKRFNGIDSGFENYVIDSILWDLVGDKCVKSTSTTPTSFGCPVPHFKNQSHFIAESWSCWALHLAPSLLRCRFMDSRYYLQSIRNGFIKWVQDFEEIYYQHDPNRLQVCTTNVHYLLHIADSIERLGPLPAQLCIICKIYGLRKEISFGQTQAETEDDLEKEKQIADRFQDYNNQLLLTPQAERLTVTPELRSQIAKYLATTYGVRGRMRIKDGGNLIQARGYHKLWWDGRNASFVQYELAIDRLAHRPRATPEFEVKSFYGQLQRLFYLPLPPNTIINREEYPKFLILAFILEANVTIEDTYEYQVIWYEGKLGSGEVVDARTIQCAVGRIPDVIIFDERRVYVILLSRYSYKYICHSLIGVRRAFIGPSLTDGSRLGSRPLPTPTEIPEPRKIRPTEIFRPLEDDKDPTPGKVRPLGQKSDPGRLQESDPQVKVRSLSKIRPPRRPQGSDPQAKSDPRAEIRPRRTTEIRPSNGNPTPARVRPQKKTRIRTPPGTGLSHPHPDRAYLPPVGFWVHGVVNDFPSLRYLPKWFPGAQFQRIGKVGHDMRIRYANETFNMVFDQLRRGQIERSSYVSGLLESKGGENASEEDIYLIKWTAASLFTAGSTTTASLVNSFFLVVSLYPECAKKAQAEIDSVVGRDRIPTLQDRGLLSYTDALVQEVMRMCPPVPLGLAHLSTEDIEFHGYRIPKGTTINPNIWQADSFQAQGL</sequence>
<evidence type="ECO:0000256" key="6">
    <source>
        <dbReference type="ARBA" id="ARBA00023002"/>
    </source>
</evidence>
<evidence type="ECO:0000256" key="2">
    <source>
        <dbReference type="ARBA" id="ARBA00005179"/>
    </source>
</evidence>
<dbReference type="SUPFAM" id="SSF48264">
    <property type="entry name" value="Cytochrome P450"/>
    <property type="match status" value="1"/>
</dbReference>
<dbReference type="OrthoDB" id="2404451at2759"/>
<evidence type="ECO:0000256" key="7">
    <source>
        <dbReference type="ARBA" id="ARBA00023004"/>
    </source>
</evidence>
<dbReference type="AlphaFoldDB" id="A0A8H7HL24"/>
<reference evidence="10" key="1">
    <citation type="submission" date="2020-09" db="EMBL/GenBank/DDBJ databases">
        <title>Comparative genome analyses of four rice-infecting Rhizoctonia solani isolates reveal extensive enrichment of homogalacturonan modification genes.</title>
        <authorList>
            <person name="Lee D.-Y."/>
            <person name="Jeon J."/>
            <person name="Kim K.-T."/>
            <person name="Cheong K."/>
            <person name="Song H."/>
            <person name="Choi G."/>
            <person name="Ko J."/>
            <person name="Opiyo S.O."/>
            <person name="Zuo S."/>
            <person name="Madhav S."/>
            <person name="Lee Y.-H."/>
            <person name="Wang G.-L."/>
        </authorList>
    </citation>
    <scope>NUCLEOTIDE SEQUENCE</scope>
    <source>
        <strain evidence="10">AG1-IA WGL</strain>
    </source>
</reference>
<feature type="compositionally biased region" description="Basic and acidic residues" evidence="9">
    <location>
        <begin position="606"/>
        <end position="617"/>
    </location>
</feature>
<comment type="pathway">
    <text evidence="2">Secondary metabolite biosynthesis.</text>
</comment>
<keyword evidence="8" id="KW-0503">Monooxygenase</keyword>
<dbReference type="Gene3D" id="1.10.630.10">
    <property type="entry name" value="Cytochrome P450"/>
    <property type="match status" value="1"/>
</dbReference>
<feature type="compositionally biased region" description="Basic and acidic residues" evidence="9">
    <location>
        <begin position="573"/>
        <end position="594"/>
    </location>
</feature>
<evidence type="ECO:0000256" key="5">
    <source>
        <dbReference type="ARBA" id="ARBA00022723"/>
    </source>
</evidence>
<evidence type="ECO:0000313" key="10">
    <source>
        <dbReference type="EMBL" id="KAF8692328.1"/>
    </source>
</evidence>
<gene>
    <name evidence="10" type="ORF">RHS03_08630</name>
</gene>
<evidence type="ECO:0000256" key="1">
    <source>
        <dbReference type="ARBA" id="ARBA00001971"/>
    </source>
</evidence>
<protein>
    <submittedName>
        <fullName evidence="10">Transposase family tnp2</fullName>
    </submittedName>
</protein>
<organism evidence="10 11">
    <name type="scientific">Rhizoctonia solani</name>
    <dbReference type="NCBI Taxonomy" id="456999"/>
    <lineage>
        <taxon>Eukaryota</taxon>
        <taxon>Fungi</taxon>
        <taxon>Dikarya</taxon>
        <taxon>Basidiomycota</taxon>
        <taxon>Agaricomycotina</taxon>
        <taxon>Agaricomycetes</taxon>
        <taxon>Cantharellales</taxon>
        <taxon>Ceratobasidiaceae</taxon>
        <taxon>Rhizoctonia</taxon>
    </lineage>
</organism>
<keyword evidence="7" id="KW-0408">Iron</keyword>
<dbReference type="PANTHER" id="PTHR46300">
    <property type="entry name" value="P450, PUTATIVE (EUROFUNG)-RELATED-RELATED"/>
    <property type="match status" value="1"/>
</dbReference>
<name>A0A8H7HL24_9AGAM</name>
<evidence type="ECO:0000256" key="3">
    <source>
        <dbReference type="ARBA" id="ARBA00010617"/>
    </source>
</evidence>
<evidence type="ECO:0000313" key="11">
    <source>
        <dbReference type="Proteomes" id="UP000602905"/>
    </source>
</evidence>
<comment type="cofactor">
    <cofactor evidence="1">
        <name>heme</name>
        <dbReference type="ChEBI" id="CHEBI:30413"/>
    </cofactor>
</comment>
<accession>A0A8H7HL24</accession>
<keyword evidence="5" id="KW-0479">Metal-binding</keyword>
<dbReference type="EMBL" id="JACYCD010000520">
    <property type="protein sequence ID" value="KAF8692328.1"/>
    <property type="molecule type" value="Genomic_DNA"/>
</dbReference>
<dbReference type="Proteomes" id="UP000602905">
    <property type="component" value="Unassembled WGS sequence"/>
</dbReference>
<feature type="compositionally biased region" description="Basic and acidic residues" evidence="9">
    <location>
        <begin position="638"/>
        <end position="653"/>
    </location>
</feature>
<dbReference type="GO" id="GO:0004497">
    <property type="term" value="F:monooxygenase activity"/>
    <property type="evidence" value="ECO:0007669"/>
    <property type="project" value="UniProtKB-KW"/>
</dbReference>
<dbReference type="InterPro" id="IPR002401">
    <property type="entry name" value="Cyt_P450_E_grp-I"/>
</dbReference>
<evidence type="ECO:0000256" key="9">
    <source>
        <dbReference type="SAM" id="MobiDB-lite"/>
    </source>
</evidence>
<keyword evidence="6" id="KW-0560">Oxidoreductase</keyword>
<dbReference type="GO" id="GO:0020037">
    <property type="term" value="F:heme binding"/>
    <property type="evidence" value="ECO:0007669"/>
    <property type="project" value="InterPro"/>
</dbReference>
<evidence type="ECO:0000256" key="8">
    <source>
        <dbReference type="ARBA" id="ARBA00023033"/>
    </source>
</evidence>
<dbReference type="Pfam" id="PF00067">
    <property type="entry name" value="p450"/>
    <property type="match status" value="1"/>
</dbReference>
<comment type="similarity">
    <text evidence="3">Belongs to the cytochrome P450 family.</text>
</comment>